<gene>
    <name evidence="1" type="primary">LOC125550630</name>
</gene>
<dbReference type="Gramene" id="TuG1812G0400000719.01.T02">
    <property type="protein sequence ID" value="TuG1812G0400000719.01.T02.cds433249"/>
    <property type="gene ID" value="TuG1812G0400000719.01"/>
</dbReference>
<evidence type="ECO:0000313" key="1">
    <source>
        <dbReference type="EnsemblPlants" id="TuG1812G0400000719.01.T02.cds433249"/>
    </source>
</evidence>
<evidence type="ECO:0000313" key="2">
    <source>
        <dbReference type="Proteomes" id="UP000015106"/>
    </source>
</evidence>
<accession>A0A8R7Q041</accession>
<sequence>MDKSWMDHARYNIKMNTLFHLYNIIEGLSIDESIIVGIQKRILKGSNNLYNLHLPILLEGARYYVLVKSV</sequence>
<reference evidence="1" key="3">
    <citation type="submission" date="2022-06" db="UniProtKB">
        <authorList>
            <consortium name="EnsemblPlants"/>
        </authorList>
    </citation>
    <scope>IDENTIFICATION</scope>
</reference>
<name>A0A8R7Q041_TRIUA</name>
<dbReference type="Proteomes" id="UP000015106">
    <property type="component" value="Chromosome 4"/>
</dbReference>
<dbReference type="EnsemblPlants" id="TuG1812G0400000719.01.T02">
    <property type="protein sequence ID" value="TuG1812G0400000719.01.T02.cds433249"/>
    <property type="gene ID" value="TuG1812G0400000719.01"/>
</dbReference>
<proteinExistence type="predicted"/>
<dbReference type="AlphaFoldDB" id="A0A8R7Q041"/>
<organism evidence="1 2">
    <name type="scientific">Triticum urartu</name>
    <name type="common">Red wild einkorn</name>
    <name type="synonym">Crithodium urartu</name>
    <dbReference type="NCBI Taxonomy" id="4572"/>
    <lineage>
        <taxon>Eukaryota</taxon>
        <taxon>Viridiplantae</taxon>
        <taxon>Streptophyta</taxon>
        <taxon>Embryophyta</taxon>
        <taxon>Tracheophyta</taxon>
        <taxon>Spermatophyta</taxon>
        <taxon>Magnoliopsida</taxon>
        <taxon>Liliopsida</taxon>
        <taxon>Poales</taxon>
        <taxon>Poaceae</taxon>
        <taxon>BOP clade</taxon>
        <taxon>Pooideae</taxon>
        <taxon>Triticodae</taxon>
        <taxon>Triticeae</taxon>
        <taxon>Triticinae</taxon>
        <taxon>Triticum</taxon>
    </lineage>
</organism>
<reference evidence="1" key="2">
    <citation type="submission" date="2018-03" db="EMBL/GenBank/DDBJ databases">
        <title>The Triticum urartu genome reveals the dynamic nature of wheat genome evolution.</title>
        <authorList>
            <person name="Ling H."/>
            <person name="Ma B."/>
            <person name="Shi X."/>
            <person name="Liu H."/>
            <person name="Dong L."/>
            <person name="Sun H."/>
            <person name="Cao Y."/>
            <person name="Gao Q."/>
            <person name="Zheng S."/>
            <person name="Li Y."/>
            <person name="Yu Y."/>
            <person name="Du H."/>
            <person name="Qi M."/>
            <person name="Li Y."/>
            <person name="Yu H."/>
            <person name="Cui Y."/>
            <person name="Wang N."/>
            <person name="Chen C."/>
            <person name="Wu H."/>
            <person name="Zhao Y."/>
            <person name="Zhang J."/>
            <person name="Li Y."/>
            <person name="Zhou W."/>
            <person name="Zhang B."/>
            <person name="Hu W."/>
            <person name="Eijk M."/>
            <person name="Tang J."/>
            <person name="Witsenboer H."/>
            <person name="Zhao S."/>
            <person name="Li Z."/>
            <person name="Zhang A."/>
            <person name="Wang D."/>
            <person name="Liang C."/>
        </authorList>
    </citation>
    <scope>NUCLEOTIDE SEQUENCE [LARGE SCALE GENOMIC DNA]</scope>
    <source>
        <strain evidence="1">cv. G1812</strain>
    </source>
</reference>
<protein>
    <submittedName>
        <fullName evidence="1">Uncharacterized protein</fullName>
    </submittedName>
</protein>
<reference evidence="2" key="1">
    <citation type="journal article" date="2013" name="Nature">
        <title>Draft genome of the wheat A-genome progenitor Triticum urartu.</title>
        <authorList>
            <person name="Ling H.Q."/>
            <person name="Zhao S."/>
            <person name="Liu D."/>
            <person name="Wang J."/>
            <person name="Sun H."/>
            <person name="Zhang C."/>
            <person name="Fan H."/>
            <person name="Li D."/>
            <person name="Dong L."/>
            <person name="Tao Y."/>
            <person name="Gao C."/>
            <person name="Wu H."/>
            <person name="Li Y."/>
            <person name="Cui Y."/>
            <person name="Guo X."/>
            <person name="Zheng S."/>
            <person name="Wang B."/>
            <person name="Yu K."/>
            <person name="Liang Q."/>
            <person name="Yang W."/>
            <person name="Lou X."/>
            <person name="Chen J."/>
            <person name="Feng M."/>
            <person name="Jian J."/>
            <person name="Zhang X."/>
            <person name="Luo G."/>
            <person name="Jiang Y."/>
            <person name="Liu J."/>
            <person name="Wang Z."/>
            <person name="Sha Y."/>
            <person name="Zhang B."/>
            <person name="Wu H."/>
            <person name="Tang D."/>
            <person name="Shen Q."/>
            <person name="Xue P."/>
            <person name="Zou S."/>
            <person name="Wang X."/>
            <person name="Liu X."/>
            <person name="Wang F."/>
            <person name="Yang Y."/>
            <person name="An X."/>
            <person name="Dong Z."/>
            <person name="Zhang K."/>
            <person name="Zhang X."/>
            <person name="Luo M.C."/>
            <person name="Dvorak J."/>
            <person name="Tong Y."/>
            <person name="Wang J."/>
            <person name="Yang H."/>
            <person name="Li Z."/>
            <person name="Wang D."/>
            <person name="Zhang A."/>
            <person name="Wang J."/>
        </authorList>
    </citation>
    <scope>NUCLEOTIDE SEQUENCE</scope>
    <source>
        <strain evidence="2">cv. G1812</strain>
    </source>
</reference>
<keyword evidence="2" id="KW-1185">Reference proteome</keyword>